<dbReference type="InterPro" id="IPR044068">
    <property type="entry name" value="CB"/>
</dbReference>
<gene>
    <name evidence="4" type="ORF">GCM10010121_097610</name>
</gene>
<sequence>MAAKRVRPRTWETVMEYLRSVSPVLTLWSHTHDHLREITPDHVREALASLPSSSARTQALISLRSLFRHLRAQRLIFKNPTLASHLAPSAFLRSCP</sequence>
<evidence type="ECO:0000256" key="1">
    <source>
        <dbReference type="ARBA" id="ARBA00023125"/>
    </source>
</evidence>
<keyword evidence="5" id="KW-1185">Reference proteome</keyword>
<dbReference type="GO" id="GO:0003677">
    <property type="term" value="F:DNA binding"/>
    <property type="evidence" value="ECO:0007669"/>
    <property type="project" value="UniProtKB-UniRule"/>
</dbReference>
<dbReference type="InterPro" id="IPR011010">
    <property type="entry name" value="DNA_brk_join_enz"/>
</dbReference>
<dbReference type="PROSITE" id="PS51900">
    <property type="entry name" value="CB"/>
    <property type="match status" value="1"/>
</dbReference>
<comment type="caution">
    <text evidence="4">The sequence shown here is derived from an EMBL/GenBank/DDBJ whole genome shotgun (WGS) entry which is preliminary data.</text>
</comment>
<dbReference type="Pfam" id="PF02899">
    <property type="entry name" value="Phage_int_SAM_1"/>
    <property type="match status" value="1"/>
</dbReference>
<protein>
    <recommendedName>
        <fullName evidence="3">Core-binding (CB) domain-containing protein</fullName>
    </recommendedName>
</protein>
<dbReference type="GO" id="GO:0015074">
    <property type="term" value="P:DNA integration"/>
    <property type="evidence" value="ECO:0007669"/>
    <property type="project" value="InterPro"/>
</dbReference>
<dbReference type="InterPro" id="IPR004107">
    <property type="entry name" value="Integrase_SAM-like_N"/>
</dbReference>
<organism evidence="4 5">
    <name type="scientific">Streptomyces brasiliensis</name>
    <dbReference type="NCBI Taxonomy" id="1954"/>
    <lineage>
        <taxon>Bacteria</taxon>
        <taxon>Bacillati</taxon>
        <taxon>Actinomycetota</taxon>
        <taxon>Actinomycetes</taxon>
        <taxon>Kitasatosporales</taxon>
        <taxon>Streptomycetaceae</taxon>
        <taxon>Streptomyces</taxon>
    </lineage>
</organism>
<dbReference type="Gene3D" id="1.10.150.130">
    <property type="match status" value="1"/>
</dbReference>
<keyword evidence="1 2" id="KW-0238">DNA-binding</keyword>
<feature type="domain" description="Core-binding (CB)" evidence="3">
    <location>
        <begin position="1"/>
        <end position="71"/>
    </location>
</feature>
<evidence type="ECO:0000313" key="5">
    <source>
        <dbReference type="Proteomes" id="UP000657574"/>
    </source>
</evidence>
<evidence type="ECO:0000313" key="4">
    <source>
        <dbReference type="EMBL" id="GGJ71454.1"/>
    </source>
</evidence>
<dbReference type="InterPro" id="IPR010998">
    <property type="entry name" value="Integrase_recombinase_N"/>
</dbReference>
<reference evidence="4" key="2">
    <citation type="submission" date="2020-09" db="EMBL/GenBank/DDBJ databases">
        <authorList>
            <person name="Sun Q."/>
            <person name="Ohkuma M."/>
        </authorList>
    </citation>
    <scope>NUCLEOTIDE SEQUENCE</scope>
    <source>
        <strain evidence="4">JCM 3086</strain>
    </source>
</reference>
<dbReference type="AlphaFoldDB" id="A0A917PDB9"/>
<dbReference type="Proteomes" id="UP000657574">
    <property type="component" value="Unassembled WGS sequence"/>
</dbReference>
<dbReference type="SUPFAM" id="SSF56349">
    <property type="entry name" value="DNA breaking-rejoining enzymes"/>
    <property type="match status" value="1"/>
</dbReference>
<accession>A0A917PDB9</accession>
<proteinExistence type="predicted"/>
<reference evidence="4" key="1">
    <citation type="journal article" date="2014" name="Int. J. Syst. Evol. Microbiol.">
        <title>Complete genome sequence of Corynebacterium casei LMG S-19264T (=DSM 44701T), isolated from a smear-ripened cheese.</title>
        <authorList>
            <consortium name="US DOE Joint Genome Institute (JGI-PGF)"/>
            <person name="Walter F."/>
            <person name="Albersmeier A."/>
            <person name="Kalinowski J."/>
            <person name="Ruckert C."/>
        </authorList>
    </citation>
    <scope>NUCLEOTIDE SEQUENCE</scope>
    <source>
        <strain evidence="4">JCM 3086</strain>
    </source>
</reference>
<evidence type="ECO:0000259" key="3">
    <source>
        <dbReference type="PROSITE" id="PS51900"/>
    </source>
</evidence>
<dbReference type="EMBL" id="BMQA01000131">
    <property type="protein sequence ID" value="GGJ71454.1"/>
    <property type="molecule type" value="Genomic_DNA"/>
</dbReference>
<name>A0A917PDB9_9ACTN</name>
<evidence type="ECO:0000256" key="2">
    <source>
        <dbReference type="PROSITE-ProRule" id="PRU01248"/>
    </source>
</evidence>